<protein>
    <recommendedName>
        <fullName evidence="7">Zn(2)-C6 fungal-type domain-containing protein</fullName>
    </recommendedName>
</protein>
<feature type="compositionally biased region" description="Polar residues" evidence="6">
    <location>
        <begin position="252"/>
        <end position="266"/>
    </location>
</feature>
<dbReference type="Pfam" id="PF00172">
    <property type="entry name" value="Zn_clus"/>
    <property type="match status" value="1"/>
</dbReference>
<dbReference type="PANTHER" id="PTHR47338:SF10">
    <property type="entry name" value="TRANSCRIPTION FACTOR DOMAIN-CONTAINING PROTEIN-RELATED"/>
    <property type="match status" value="1"/>
</dbReference>
<dbReference type="InterPro" id="IPR007219">
    <property type="entry name" value="XnlR_reg_dom"/>
</dbReference>
<keyword evidence="2" id="KW-0479">Metal-binding</keyword>
<dbReference type="Proteomes" id="UP001590950">
    <property type="component" value="Unassembled WGS sequence"/>
</dbReference>
<dbReference type="EMBL" id="JBEFKJ010000024">
    <property type="protein sequence ID" value="KAL2039742.1"/>
    <property type="molecule type" value="Genomic_DNA"/>
</dbReference>
<name>A0ABR4A1B7_9LECA</name>
<feature type="compositionally biased region" description="Low complexity" evidence="6">
    <location>
        <begin position="202"/>
        <end position="215"/>
    </location>
</feature>
<feature type="compositionally biased region" description="Polar residues" evidence="6">
    <location>
        <begin position="165"/>
        <end position="196"/>
    </location>
</feature>
<evidence type="ECO:0000256" key="4">
    <source>
        <dbReference type="ARBA" id="ARBA00023163"/>
    </source>
</evidence>
<evidence type="ECO:0000313" key="8">
    <source>
        <dbReference type="EMBL" id="KAL2039742.1"/>
    </source>
</evidence>
<comment type="caution">
    <text evidence="8">The sequence shown here is derived from an EMBL/GenBank/DDBJ whole genome shotgun (WGS) entry which is preliminary data.</text>
</comment>
<evidence type="ECO:0000256" key="5">
    <source>
        <dbReference type="ARBA" id="ARBA00023242"/>
    </source>
</evidence>
<evidence type="ECO:0000256" key="6">
    <source>
        <dbReference type="SAM" id="MobiDB-lite"/>
    </source>
</evidence>
<dbReference type="InterPro" id="IPR050815">
    <property type="entry name" value="TF_fung"/>
</dbReference>
<keyword evidence="3" id="KW-0805">Transcription regulation</keyword>
<dbReference type="SUPFAM" id="SSF57701">
    <property type="entry name" value="Zn2/Cys6 DNA-binding domain"/>
    <property type="match status" value="1"/>
</dbReference>
<dbReference type="PROSITE" id="PS00463">
    <property type="entry name" value="ZN2_CY6_FUNGAL_1"/>
    <property type="match status" value="1"/>
</dbReference>
<proteinExistence type="predicted"/>
<gene>
    <name evidence="8" type="ORF">N7G274_007601</name>
</gene>
<comment type="subcellular location">
    <subcellularLocation>
        <location evidence="1">Nucleus</location>
    </subcellularLocation>
</comment>
<dbReference type="CDD" id="cd12148">
    <property type="entry name" value="fungal_TF_MHR"/>
    <property type="match status" value="1"/>
</dbReference>
<dbReference type="PROSITE" id="PS50048">
    <property type="entry name" value="ZN2_CY6_FUNGAL_2"/>
    <property type="match status" value="1"/>
</dbReference>
<dbReference type="CDD" id="cd00067">
    <property type="entry name" value="GAL4"/>
    <property type="match status" value="1"/>
</dbReference>
<feature type="domain" description="Zn(2)-C6 fungal-type" evidence="7">
    <location>
        <begin position="64"/>
        <end position="94"/>
    </location>
</feature>
<dbReference type="Pfam" id="PF04082">
    <property type="entry name" value="Fungal_trans"/>
    <property type="match status" value="1"/>
</dbReference>
<feature type="compositionally biased region" description="Polar residues" evidence="6">
    <location>
        <begin position="222"/>
        <end position="235"/>
    </location>
</feature>
<evidence type="ECO:0000256" key="3">
    <source>
        <dbReference type="ARBA" id="ARBA00023015"/>
    </source>
</evidence>
<evidence type="ECO:0000259" key="7">
    <source>
        <dbReference type="PROSITE" id="PS50048"/>
    </source>
</evidence>
<dbReference type="SMART" id="SM00906">
    <property type="entry name" value="Fungal_trans"/>
    <property type="match status" value="1"/>
</dbReference>
<sequence length="752" mass="83370">MQNLRLTSPFLPTLDAVMYAFPSQTQAAHQATRTSPPPNTVPSPSRSPHTNGYQATASSGRKQACYNCRQRKKKCDAQLPVCSACMKSGARCTYLPTSVGSITDQFFQAHTSWPLPNNDPFFPVAGPTTSLPPVSAQTAEENLVNIPLPLAWDFNLASNMFQPNYSPVRSNPPTASGANALEQTSGPNGGVSSARQPHSRSENNSSPGDSSNGGSDRVYSAAETSVNLASDQNQDSDMRDFQAHQSQREPQAKSSNTLNLQLQVGNPSGGKEILPLTGLPAVNPADFGKAERSSALPDELLPSTPTILELVHTFFSRCHQLLPCIHHQSFLKRLKQGGRSIASDPLVWTVLAVAAPAHHVPQTQAQQQVWLARARLLFDKNVSQSMLTTQSLQAAVWLAFQAWISADLTEAWFLVGKACRIANVLRFDRTDSSRPKQLISVAPGPRNAIEIEEQRKVMWSLLYIERSLACLGGFVLVIDERFFQVNYPMDDRTFQFMNSSDQPSQISSEAFNMDIDSILNLGVMQRLGLHPTLDHIFRASVLLGRIMNLHNDLHTSRNDEQFKKEFTQLETGTAVFEFTLSRFATGQQNSEIDEKDLWLFYWLHALVQTCTILLYHPLASSHPSNTSAQHGASQDGGKNDPNFQRCLHAARQFLSVIRRAVSQSIDVLTNPFLATALFLCARFIAITWHDEQEHSDRDDIDLILLLVDRIGEVWAPLAKKFRKAILRDLMMDREEARRMLAGTGCYSSVECA</sequence>
<keyword evidence="5" id="KW-0539">Nucleus</keyword>
<evidence type="ECO:0000256" key="1">
    <source>
        <dbReference type="ARBA" id="ARBA00004123"/>
    </source>
</evidence>
<dbReference type="InterPro" id="IPR001138">
    <property type="entry name" value="Zn2Cys6_DnaBD"/>
</dbReference>
<dbReference type="Gene3D" id="4.10.240.10">
    <property type="entry name" value="Zn(2)-C6 fungal-type DNA-binding domain"/>
    <property type="match status" value="1"/>
</dbReference>
<accession>A0ABR4A1B7</accession>
<reference evidence="8 9" key="1">
    <citation type="submission" date="2024-09" db="EMBL/GenBank/DDBJ databases">
        <title>Rethinking Asexuality: The Enigmatic Case of Functional Sexual Genes in Lepraria (Stereocaulaceae).</title>
        <authorList>
            <person name="Doellman M."/>
            <person name="Sun Y."/>
            <person name="Barcenas-Pena A."/>
            <person name="Lumbsch H.T."/>
            <person name="Grewe F."/>
        </authorList>
    </citation>
    <scope>NUCLEOTIDE SEQUENCE [LARGE SCALE GENOMIC DNA]</scope>
    <source>
        <strain evidence="8 9">Mercado 3170</strain>
    </source>
</reference>
<feature type="region of interest" description="Disordered" evidence="6">
    <location>
        <begin position="165"/>
        <end position="266"/>
    </location>
</feature>
<dbReference type="PANTHER" id="PTHR47338">
    <property type="entry name" value="ZN(II)2CYS6 TRANSCRIPTION FACTOR (EUROFUNG)-RELATED"/>
    <property type="match status" value="1"/>
</dbReference>
<dbReference type="InterPro" id="IPR036864">
    <property type="entry name" value="Zn2-C6_fun-type_DNA-bd_sf"/>
</dbReference>
<feature type="region of interest" description="Disordered" evidence="6">
    <location>
        <begin position="25"/>
        <end position="56"/>
    </location>
</feature>
<dbReference type="SMART" id="SM00066">
    <property type="entry name" value="GAL4"/>
    <property type="match status" value="1"/>
</dbReference>
<feature type="compositionally biased region" description="Basic and acidic residues" evidence="6">
    <location>
        <begin position="236"/>
        <end position="251"/>
    </location>
</feature>
<keyword evidence="4" id="KW-0804">Transcription</keyword>
<evidence type="ECO:0000256" key="2">
    <source>
        <dbReference type="ARBA" id="ARBA00022723"/>
    </source>
</evidence>
<evidence type="ECO:0000313" key="9">
    <source>
        <dbReference type="Proteomes" id="UP001590950"/>
    </source>
</evidence>
<keyword evidence="9" id="KW-1185">Reference proteome</keyword>
<organism evidence="8 9">
    <name type="scientific">Stereocaulon virgatum</name>
    <dbReference type="NCBI Taxonomy" id="373712"/>
    <lineage>
        <taxon>Eukaryota</taxon>
        <taxon>Fungi</taxon>
        <taxon>Dikarya</taxon>
        <taxon>Ascomycota</taxon>
        <taxon>Pezizomycotina</taxon>
        <taxon>Lecanoromycetes</taxon>
        <taxon>OSLEUM clade</taxon>
        <taxon>Lecanoromycetidae</taxon>
        <taxon>Lecanorales</taxon>
        <taxon>Lecanorineae</taxon>
        <taxon>Stereocaulaceae</taxon>
        <taxon>Stereocaulon</taxon>
    </lineage>
</organism>